<dbReference type="GO" id="GO:0016266">
    <property type="term" value="P:protein O-linked glycosylation via N-acetyl-galactosamine"/>
    <property type="evidence" value="ECO:0007669"/>
    <property type="project" value="TreeGrafter"/>
</dbReference>
<keyword evidence="1" id="KW-0812">Transmembrane</keyword>
<organism evidence="3 4">
    <name type="scientific">Chionoecetes opilio</name>
    <name type="common">Atlantic snow crab</name>
    <name type="synonym">Cancer opilio</name>
    <dbReference type="NCBI Taxonomy" id="41210"/>
    <lineage>
        <taxon>Eukaryota</taxon>
        <taxon>Metazoa</taxon>
        <taxon>Ecdysozoa</taxon>
        <taxon>Arthropoda</taxon>
        <taxon>Crustacea</taxon>
        <taxon>Multicrustacea</taxon>
        <taxon>Malacostraca</taxon>
        <taxon>Eumalacostraca</taxon>
        <taxon>Eucarida</taxon>
        <taxon>Decapoda</taxon>
        <taxon>Pleocyemata</taxon>
        <taxon>Brachyura</taxon>
        <taxon>Eubrachyura</taxon>
        <taxon>Majoidea</taxon>
        <taxon>Majidae</taxon>
        <taxon>Chionoecetes</taxon>
    </lineage>
</organism>
<dbReference type="GO" id="GO:0047223">
    <property type="term" value="F:beta-1,3-galactosyl-O-glycosyl-glycoprotein beta-1,3-N-acetylglucosaminyltransferase activity"/>
    <property type="evidence" value="ECO:0007669"/>
    <property type="project" value="TreeGrafter"/>
</dbReference>
<keyword evidence="1" id="KW-1133">Transmembrane helix</keyword>
<dbReference type="PROSITE" id="PS52031">
    <property type="entry name" value="GG_LECTIN"/>
    <property type="match status" value="1"/>
</dbReference>
<dbReference type="OrthoDB" id="440755at2759"/>
<gene>
    <name evidence="3" type="primary">fam3c_1</name>
    <name evidence="3" type="ORF">GWK47_040293</name>
</gene>
<dbReference type="Proteomes" id="UP000770661">
    <property type="component" value="Unassembled WGS sequence"/>
</dbReference>
<name>A0A8J4YJL3_CHIOP</name>
<dbReference type="EMBL" id="JACEEZ010006674">
    <property type="protein sequence ID" value="KAG0724601.1"/>
    <property type="molecule type" value="Genomic_DNA"/>
</dbReference>
<accession>A0A8J4YJL3</accession>
<evidence type="ECO:0000259" key="2">
    <source>
        <dbReference type="Pfam" id="PF15711"/>
    </source>
</evidence>
<evidence type="ECO:0000256" key="1">
    <source>
        <dbReference type="SAM" id="Phobius"/>
    </source>
</evidence>
<evidence type="ECO:0000313" key="3">
    <source>
        <dbReference type="EMBL" id="KAG0724601.1"/>
    </source>
</evidence>
<dbReference type="InterPro" id="IPR029044">
    <property type="entry name" value="Nucleotide-diphossugar_trans"/>
</dbReference>
<dbReference type="PANTHER" id="PTHR46396:SF2">
    <property type="entry name" value="ILEI_PANDER DOMAIN-CONTAINING PROTEIN"/>
    <property type="match status" value="1"/>
</dbReference>
<dbReference type="InterPro" id="IPR039477">
    <property type="entry name" value="ILEI/PANDER_dom"/>
</dbReference>
<dbReference type="PANTHER" id="PTHR46396">
    <property type="entry name" value="PROTEIN O-LINKED-MANNOSE BETA-1,2-N-ACETYLGLUCOSAMINYLTRANSFERASE 1"/>
    <property type="match status" value="1"/>
</dbReference>
<evidence type="ECO:0000313" key="4">
    <source>
        <dbReference type="Proteomes" id="UP000770661"/>
    </source>
</evidence>
<dbReference type="Gene3D" id="3.90.550.10">
    <property type="entry name" value="Spore Coat Polysaccharide Biosynthesis Protein SpsA, Chain A"/>
    <property type="match status" value="1"/>
</dbReference>
<sequence length="835" mass="91234">MKRVSLGWVCRQGGCLGLAVFMGVGLYGVFHFFFVPPPQPRVTLYIGNTTALFPFLGDGERDAGSPMQVGEIQPNCGLEEVCPDHHFPVHVYSGKSKDDRPRVCVSGKYIIEKDINKGGRGINIVLVDARRMKAVVARRFDTYAGDSTELERFLKQEVVDRDIVVAVTFDEASRNLSPAARNLLADLGSSQIQNLQFRGQWFMVSQKGAKGFSPYEDLKASKGGLWSPVNERFCVAQQSRHRDTPLRPAILTNHQLVGSAMFTTPIMVVAGTEGRTSLSALTLTLQTLLGQPGVQSKYVVVAYDPRRIPDVPQLCRLFRFGAKAIVALNSNVTLEYYEVLRVVFETAHVAFPGSPYVSVVEAGLLLAPDFLAFTASLLPLLHDPTVLALSAWNANVNQGCHCQGNPDVTVNQGCHCQGNPDVTVNQGCHCQGNPDVTVNQGCHCQGNPDVTVNQGCHCQGNPDVTVNQGCHCQGNPDVTVNQGCHCQGNPDVTVNQGCHCQGNPDVTVNQGCHCQGNPDVTVNQGCHCQGNPDVTVNQGCHCQGNPNVTVNQVNQGCHCQGNPNVTVNQGCHCQGNPDVTVNQGCHCQGNPDVTVNQGCHCQGNPDVTVNQGCHCQGNFLISSYPSVSTRPDLAYRTEDFPGQAFTLRMTTYLKELRPHMKDCCNKRGWEGWLELGRWDREVVVPDVSRVLRRPLGSDLEPPTPLIQALFHRLRATNLEMNSPIHNADSLTVQRYESHLSALLNTSSHTLAPPRDEVLRASVVVLPYMEGDLGGFEGMKLLCVCFGLFHDPHSPPRGLHRGLLRFSMKGNEMIFLSNHSPHFLLSKYTATTLTLP</sequence>
<feature type="domain" description="ILEI/PANDER" evidence="2">
    <location>
        <begin position="120"/>
        <end position="209"/>
    </location>
</feature>
<protein>
    <submittedName>
        <fullName evidence="3">Protein FAM3C</fullName>
    </submittedName>
</protein>
<dbReference type="Pfam" id="PF15711">
    <property type="entry name" value="ILEI"/>
    <property type="match status" value="1"/>
</dbReference>
<keyword evidence="1" id="KW-0472">Membrane</keyword>
<dbReference type="AlphaFoldDB" id="A0A8J4YJL3"/>
<proteinExistence type="predicted"/>
<comment type="caution">
    <text evidence="3">The sequence shown here is derived from an EMBL/GenBank/DDBJ whole genome shotgun (WGS) entry which is preliminary data.</text>
</comment>
<feature type="transmembrane region" description="Helical" evidence="1">
    <location>
        <begin position="12"/>
        <end position="34"/>
    </location>
</feature>
<keyword evidence="4" id="KW-1185">Reference proteome</keyword>
<dbReference type="GO" id="GO:0000139">
    <property type="term" value="C:Golgi membrane"/>
    <property type="evidence" value="ECO:0007669"/>
    <property type="project" value="TreeGrafter"/>
</dbReference>
<reference evidence="3" key="1">
    <citation type="submission" date="2020-07" db="EMBL/GenBank/DDBJ databases">
        <title>The High-quality genome of the commercially important snow crab, Chionoecetes opilio.</title>
        <authorList>
            <person name="Jeong J.-H."/>
            <person name="Ryu S."/>
        </authorList>
    </citation>
    <scope>NUCLEOTIDE SEQUENCE</scope>
    <source>
        <strain evidence="3">MADBK_172401_WGS</strain>
        <tissue evidence="3">Digestive gland</tissue>
    </source>
</reference>
<dbReference type="InterPro" id="IPR052463">
    <property type="entry name" value="O-linked_mannose_GnT"/>
</dbReference>